<evidence type="ECO:0000256" key="7">
    <source>
        <dbReference type="PIRSR" id="PIRSR000190-2"/>
    </source>
</evidence>
<dbReference type="Pfam" id="PF10590">
    <property type="entry name" value="PNP_phzG_C"/>
    <property type="match status" value="1"/>
</dbReference>
<dbReference type="InterPro" id="IPR011576">
    <property type="entry name" value="Pyridox_Oxase_N"/>
</dbReference>
<dbReference type="RefSeq" id="WP_018870748.1">
    <property type="nucleotide sequence ID" value="NZ_MUZR01000019.1"/>
</dbReference>
<comment type="similarity">
    <text evidence="1 5">Belongs to the pyridoxamine 5'-phosphate oxidase family.</text>
</comment>
<sequence>MNQVDHRNTRRDYTRAELRRSDLTAEPAQLLARWLEEAREAGNPDPTAMTLATADADGQPSARIVLFKHFEGEGLCWYTDSRSHKGRDLAENPRAALLFYWPETERQIRVEGSVSALPAELADDYFTQRPGGSRLAAAASLQSQPVDDRATLEQRVKDLEQQYPDGNVPRDPAWIGYRLAPELFEFWQGRASRLHDRFTYHHNGEHWEITRLMP</sequence>
<evidence type="ECO:0000259" key="9">
    <source>
        <dbReference type="Pfam" id="PF10590"/>
    </source>
</evidence>
<evidence type="ECO:0000256" key="6">
    <source>
        <dbReference type="PIRSR" id="PIRSR000190-1"/>
    </source>
</evidence>
<dbReference type="EC" id="1.4.3.5" evidence="5"/>
<reference evidence="10 11" key="1">
    <citation type="submission" date="2017-02" db="EMBL/GenBank/DDBJ databases">
        <title>Genomic diversity within the haloalkaliphilic genus Thioalkalivibrio.</title>
        <authorList>
            <person name="Ahn A.-C."/>
            <person name="Meier-Kolthoff J."/>
            <person name="Overmars L."/>
            <person name="Richter M."/>
            <person name="Woyke T."/>
            <person name="Sorokin D.Y."/>
            <person name="Muyzer G."/>
        </authorList>
    </citation>
    <scope>NUCLEOTIDE SEQUENCE [LARGE SCALE GENOMIC DNA]</scope>
    <source>
        <strain evidence="10 11">HL17</strain>
    </source>
</reference>
<dbReference type="GO" id="GO:0004733">
    <property type="term" value="F:pyridoxamine phosphate oxidase activity"/>
    <property type="evidence" value="ECO:0007669"/>
    <property type="project" value="UniProtKB-UniRule"/>
</dbReference>
<dbReference type="EMBL" id="MUZR01000019">
    <property type="protein sequence ID" value="OOC10257.1"/>
    <property type="molecule type" value="Genomic_DNA"/>
</dbReference>
<dbReference type="InterPro" id="IPR019576">
    <property type="entry name" value="Pyridoxamine_oxidase_dimer_C"/>
</dbReference>
<feature type="binding site" evidence="5 7">
    <location>
        <position position="187"/>
    </location>
    <ligand>
        <name>FMN</name>
        <dbReference type="ChEBI" id="CHEBI:58210"/>
    </ligand>
</feature>
<dbReference type="Proteomes" id="UP000189177">
    <property type="component" value="Unassembled WGS sequence"/>
</dbReference>
<feature type="domain" description="Pyridoxine 5'-phosphate oxidase dimerisation C-terminal" evidence="9">
    <location>
        <begin position="174"/>
        <end position="214"/>
    </location>
</feature>
<gene>
    <name evidence="5" type="primary">pdxH</name>
    <name evidence="10" type="ORF">B1A74_06740</name>
</gene>
<dbReference type="GO" id="GO:0010181">
    <property type="term" value="F:FMN binding"/>
    <property type="evidence" value="ECO:0007669"/>
    <property type="project" value="UniProtKB-UniRule"/>
</dbReference>
<comment type="pathway">
    <text evidence="5">Cofactor metabolism; pyridoxal 5'-phosphate salvage; pyridoxal 5'-phosphate from pyridoxine 5'-phosphate: step 1/1.</text>
</comment>
<dbReference type="NCBIfam" id="TIGR00558">
    <property type="entry name" value="pdxH"/>
    <property type="match status" value="1"/>
</dbReference>
<feature type="binding site" evidence="5 7">
    <location>
        <position position="85"/>
    </location>
    <ligand>
        <name>FMN</name>
        <dbReference type="ChEBI" id="CHEBI:58210"/>
    </ligand>
</feature>
<feature type="domain" description="Pyridoxamine 5'-phosphate oxidase N-terminal" evidence="8">
    <location>
        <begin position="37"/>
        <end position="162"/>
    </location>
</feature>
<evidence type="ECO:0000256" key="4">
    <source>
        <dbReference type="ARBA" id="ARBA00023002"/>
    </source>
</evidence>
<dbReference type="AlphaFoldDB" id="A0A1V2ZYS0"/>
<dbReference type="PANTHER" id="PTHR10851:SF0">
    <property type="entry name" value="PYRIDOXINE-5'-PHOSPHATE OXIDASE"/>
    <property type="match status" value="1"/>
</dbReference>
<protein>
    <recommendedName>
        <fullName evidence="5">Pyridoxine/pyridoxamine 5'-phosphate oxidase</fullName>
        <ecNumber evidence="5">1.4.3.5</ecNumber>
    </recommendedName>
    <alternativeName>
        <fullName evidence="5">PNP/PMP oxidase</fullName>
        <shortName evidence="5">PNPOx</shortName>
    </alternativeName>
    <alternativeName>
        <fullName evidence="5">Pyridoxal 5'-phosphate synthase</fullName>
    </alternativeName>
</protein>
<dbReference type="Pfam" id="PF01243">
    <property type="entry name" value="PNPOx_N"/>
    <property type="match status" value="1"/>
</dbReference>
<organism evidence="10 11">
    <name type="scientific">Thioalkalivibrio halophilus</name>
    <dbReference type="NCBI Taxonomy" id="252474"/>
    <lineage>
        <taxon>Bacteria</taxon>
        <taxon>Pseudomonadati</taxon>
        <taxon>Pseudomonadota</taxon>
        <taxon>Gammaproteobacteria</taxon>
        <taxon>Chromatiales</taxon>
        <taxon>Ectothiorhodospiraceae</taxon>
        <taxon>Thioalkalivibrio</taxon>
    </lineage>
</organism>
<evidence type="ECO:0000259" key="8">
    <source>
        <dbReference type="Pfam" id="PF01243"/>
    </source>
</evidence>
<keyword evidence="2 5" id="KW-0285">Flavoprotein</keyword>
<evidence type="ECO:0000256" key="1">
    <source>
        <dbReference type="ARBA" id="ARBA00007301"/>
    </source>
</evidence>
<feature type="binding site" evidence="5 7">
    <location>
        <begin position="63"/>
        <end position="68"/>
    </location>
    <ligand>
        <name>FMN</name>
        <dbReference type="ChEBI" id="CHEBI:58210"/>
    </ligand>
</feature>
<proteinExistence type="inferred from homology"/>
<evidence type="ECO:0000256" key="5">
    <source>
        <dbReference type="HAMAP-Rule" id="MF_01629"/>
    </source>
</evidence>
<evidence type="ECO:0000256" key="2">
    <source>
        <dbReference type="ARBA" id="ARBA00022630"/>
    </source>
</evidence>
<keyword evidence="5" id="KW-0664">Pyridoxine biosynthesis</keyword>
<dbReference type="NCBIfam" id="NF004231">
    <property type="entry name" value="PRK05679.1"/>
    <property type="match status" value="1"/>
</dbReference>
<dbReference type="SUPFAM" id="SSF50475">
    <property type="entry name" value="FMN-binding split barrel"/>
    <property type="match status" value="1"/>
</dbReference>
<feature type="binding site" evidence="6">
    <location>
        <begin position="10"/>
        <end position="13"/>
    </location>
    <ligand>
        <name>substrate</name>
    </ligand>
</feature>
<dbReference type="InterPro" id="IPR019740">
    <property type="entry name" value="Pyridox_Oxase_CS"/>
</dbReference>
<dbReference type="OrthoDB" id="9780392at2"/>
<comment type="catalytic activity">
    <reaction evidence="5">
        <text>pyridoxamine 5'-phosphate + O2 + H2O = pyridoxal 5'-phosphate + H2O2 + NH4(+)</text>
        <dbReference type="Rhea" id="RHEA:15817"/>
        <dbReference type="ChEBI" id="CHEBI:15377"/>
        <dbReference type="ChEBI" id="CHEBI:15379"/>
        <dbReference type="ChEBI" id="CHEBI:16240"/>
        <dbReference type="ChEBI" id="CHEBI:28938"/>
        <dbReference type="ChEBI" id="CHEBI:58451"/>
        <dbReference type="ChEBI" id="CHEBI:597326"/>
        <dbReference type="EC" id="1.4.3.5"/>
    </reaction>
</comment>
<dbReference type="Gene3D" id="2.30.110.10">
    <property type="entry name" value="Electron Transport, Fmn-binding Protein, Chain A"/>
    <property type="match status" value="1"/>
</dbReference>
<dbReference type="GO" id="GO:0008615">
    <property type="term" value="P:pyridoxine biosynthetic process"/>
    <property type="evidence" value="ECO:0007669"/>
    <property type="project" value="UniProtKB-UniRule"/>
</dbReference>
<evidence type="ECO:0000313" key="11">
    <source>
        <dbReference type="Proteomes" id="UP000189177"/>
    </source>
</evidence>
<dbReference type="STRING" id="252474.B1A74_06740"/>
<comment type="function">
    <text evidence="5">Catalyzes the oxidation of either pyridoxine 5'-phosphate (PNP) or pyridoxamine 5'-phosphate (PMP) into pyridoxal 5'-phosphate (PLP).</text>
</comment>
<comment type="caution">
    <text evidence="10">The sequence shown here is derived from an EMBL/GenBank/DDBJ whole genome shotgun (WGS) entry which is preliminary data.</text>
</comment>
<keyword evidence="4 5" id="KW-0560">Oxidoreductase</keyword>
<evidence type="ECO:0000256" key="3">
    <source>
        <dbReference type="ARBA" id="ARBA00022643"/>
    </source>
</evidence>
<name>A0A1V2ZYS0_9GAMM</name>
<feature type="binding site" evidence="5 6">
    <location>
        <position position="129"/>
    </location>
    <ligand>
        <name>substrate</name>
    </ligand>
</feature>
<keyword evidence="3 5" id="KW-0288">FMN</keyword>
<feature type="binding site" evidence="5 7">
    <location>
        <begin position="142"/>
        <end position="143"/>
    </location>
    <ligand>
        <name>FMN</name>
        <dbReference type="ChEBI" id="CHEBI:58210"/>
    </ligand>
</feature>
<evidence type="ECO:0000313" key="10">
    <source>
        <dbReference type="EMBL" id="OOC10257.1"/>
    </source>
</evidence>
<dbReference type="PIRSF" id="PIRSF000190">
    <property type="entry name" value="Pyd_amn-ph_oxd"/>
    <property type="match status" value="1"/>
</dbReference>
<feature type="binding site" evidence="5 7">
    <location>
        <position position="107"/>
    </location>
    <ligand>
        <name>FMN</name>
        <dbReference type="ChEBI" id="CHEBI:58210"/>
    </ligand>
</feature>
<feature type="binding site" evidence="5 6">
    <location>
        <begin position="193"/>
        <end position="195"/>
    </location>
    <ligand>
        <name>substrate</name>
    </ligand>
</feature>
<feature type="binding site" evidence="5 6">
    <location>
        <position position="133"/>
    </location>
    <ligand>
        <name>substrate</name>
    </ligand>
</feature>
<comment type="catalytic activity">
    <reaction evidence="5">
        <text>pyridoxine 5'-phosphate + O2 = pyridoxal 5'-phosphate + H2O2</text>
        <dbReference type="Rhea" id="RHEA:15149"/>
        <dbReference type="ChEBI" id="CHEBI:15379"/>
        <dbReference type="ChEBI" id="CHEBI:16240"/>
        <dbReference type="ChEBI" id="CHEBI:58589"/>
        <dbReference type="ChEBI" id="CHEBI:597326"/>
        <dbReference type="EC" id="1.4.3.5"/>
    </reaction>
</comment>
<dbReference type="HAMAP" id="MF_01629">
    <property type="entry name" value="PdxH"/>
    <property type="match status" value="1"/>
</dbReference>
<feature type="binding site" evidence="5 6">
    <location>
        <position position="68"/>
    </location>
    <ligand>
        <name>substrate</name>
    </ligand>
</feature>
<dbReference type="InterPro" id="IPR012349">
    <property type="entry name" value="Split_barrel_FMN-bd"/>
</dbReference>
<comment type="pathway">
    <text evidence="5">Cofactor metabolism; pyridoxal 5'-phosphate salvage; pyridoxal 5'-phosphate from pyridoxamine 5'-phosphate: step 1/1.</text>
</comment>
<comment type="subunit">
    <text evidence="5">Homodimer.</text>
</comment>
<dbReference type="UniPathway" id="UPA01068">
    <property type="reaction ID" value="UER00304"/>
</dbReference>
<dbReference type="PROSITE" id="PS01064">
    <property type="entry name" value="PYRIDOX_OXIDASE"/>
    <property type="match status" value="1"/>
</dbReference>
<feature type="binding site" evidence="5 7">
    <location>
        <begin position="78"/>
        <end position="79"/>
    </location>
    <ligand>
        <name>FMN</name>
        <dbReference type="ChEBI" id="CHEBI:58210"/>
    </ligand>
</feature>
<comment type="caution">
    <text evidence="5">Lacks conserved residue(s) required for the propagation of feature annotation.</text>
</comment>
<feature type="binding site" evidence="5 6">
    <location>
        <position position="125"/>
    </location>
    <ligand>
        <name>substrate</name>
    </ligand>
</feature>
<dbReference type="InterPro" id="IPR000659">
    <property type="entry name" value="Pyridox_Oxase"/>
</dbReference>
<accession>A0A1V2ZYS0</accession>
<keyword evidence="11" id="KW-1185">Reference proteome</keyword>
<feature type="binding site" evidence="5 7">
    <location>
        <position position="197"/>
    </location>
    <ligand>
        <name>FMN</name>
        <dbReference type="ChEBI" id="CHEBI:58210"/>
    </ligand>
</feature>
<dbReference type="PANTHER" id="PTHR10851">
    <property type="entry name" value="PYRIDOXINE-5-PHOSPHATE OXIDASE"/>
    <property type="match status" value="1"/>
</dbReference>
<comment type="cofactor">
    <cofactor evidence="5 7">
        <name>FMN</name>
        <dbReference type="ChEBI" id="CHEBI:58210"/>
    </cofactor>
    <text evidence="5 7">Binds 1 FMN per subunit.</text>
</comment>